<evidence type="ECO:0000313" key="3">
    <source>
        <dbReference type="Proteomes" id="UP000318878"/>
    </source>
</evidence>
<sequence length="151" mass="16931" precursor="true">MLRTALLLGAATLVAASGCTTTPMMFGKSLAKELVEENVKIVERRISEEIPGDTPQETAVALLKKMGYECKIEHAQKFVYHKPIEDGSLVPVELYDRDFIQCSYTRKHYFAAEDTTTFAVLLNHGRVERVLVNWEADIADIAKVDVNLTTR</sequence>
<dbReference type="OrthoDB" id="9834107at2"/>
<dbReference type="EMBL" id="SJPF01000001">
    <property type="protein sequence ID" value="TWT38408.1"/>
    <property type="molecule type" value="Genomic_DNA"/>
</dbReference>
<dbReference type="PROSITE" id="PS51257">
    <property type="entry name" value="PROKAR_LIPOPROTEIN"/>
    <property type="match status" value="1"/>
</dbReference>
<name>A0A5C5VIK6_9BACT</name>
<evidence type="ECO:0008006" key="4">
    <source>
        <dbReference type="Google" id="ProtNLM"/>
    </source>
</evidence>
<protein>
    <recommendedName>
        <fullName evidence="4">Lipoprotein</fullName>
    </recommendedName>
</protein>
<dbReference type="RefSeq" id="WP_146428668.1">
    <property type="nucleotide sequence ID" value="NZ_SJPF01000001.1"/>
</dbReference>
<feature type="signal peptide" evidence="1">
    <location>
        <begin position="1"/>
        <end position="16"/>
    </location>
</feature>
<dbReference type="AlphaFoldDB" id="A0A5C5VIK6"/>
<evidence type="ECO:0000313" key="2">
    <source>
        <dbReference type="EMBL" id="TWT38408.1"/>
    </source>
</evidence>
<organism evidence="2 3">
    <name type="scientific">Blastopirellula retiformator</name>
    <dbReference type="NCBI Taxonomy" id="2527970"/>
    <lineage>
        <taxon>Bacteria</taxon>
        <taxon>Pseudomonadati</taxon>
        <taxon>Planctomycetota</taxon>
        <taxon>Planctomycetia</taxon>
        <taxon>Pirellulales</taxon>
        <taxon>Pirellulaceae</taxon>
        <taxon>Blastopirellula</taxon>
    </lineage>
</organism>
<gene>
    <name evidence="2" type="ORF">Enr8_01000</name>
</gene>
<keyword evidence="3" id="KW-1185">Reference proteome</keyword>
<evidence type="ECO:0000256" key="1">
    <source>
        <dbReference type="SAM" id="SignalP"/>
    </source>
</evidence>
<feature type="chain" id="PRO_5023044386" description="Lipoprotein" evidence="1">
    <location>
        <begin position="17"/>
        <end position="151"/>
    </location>
</feature>
<comment type="caution">
    <text evidence="2">The sequence shown here is derived from an EMBL/GenBank/DDBJ whole genome shotgun (WGS) entry which is preliminary data.</text>
</comment>
<reference evidence="2 3" key="1">
    <citation type="submission" date="2019-02" db="EMBL/GenBank/DDBJ databases">
        <title>Deep-cultivation of Planctomycetes and their phenomic and genomic characterization uncovers novel biology.</title>
        <authorList>
            <person name="Wiegand S."/>
            <person name="Jogler M."/>
            <person name="Boedeker C."/>
            <person name="Pinto D."/>
            <person name="Vollmers J."/>
            <person name="Rivas-Marin E."/>
            <person name="Kohn T."/>
            <person name="Peeters S.H."/>
            <person name="Heuer A."/>
            <person name="Rast P."/>
            <person name="Oberbeckmann S."/>
            <person name="Bunk B."/>
            <person name="Jeske O."/>
            <person name="Meyerdierks A."/>
            <person name="Storesund J.E."/>
            <person name="Kallscheuer N."/>
            <person name="Luecker S."/>
            <person name="Lage O.M."/>
            <person name="Pohl T."/>
            <person name="Merkel B.J."/>
            <person name="Hornburger P."/>
            <person name="Mueller R.-W."/>
            <person name="Bruemmer F."/>
            <person name="Labrenz M."/>
            <person name="Spormann A.M."/>
            <person name="Op Den Camp H."/>
            <person name="Overmann J."/>
            <person name="Amann R."/>
            <person name="Jetten M.S.M."/>
            <person name="Mascher T."/>
            <person name="Medema M.H."/>
            <person name="Devos D.P."/>
            <person name="Kaster A.-K."/>
            <person name="Ovreas L."/>
            <person name="Rohde M."/>
            <person name="Galperin M.Y."/>
            <person name="Jogler C."/>
        </authorList>
    </citation>
    <scope>NUCLEOTIDE SEQUENCE [LARGE SCALE GENOMIC DNA]</scope>
    <source>
        <strain evidence="2 3">Enr8</strain>
    </source>
</reference>
<keyword evidence="1" id="KW-0732">Signal</keyword>
<proteinExistence type="predicted"/>
<dbReference type="Proteomes" id="UP000318878">
    <property type="component" value="Unassembled WGS sequence"/>
</dbReference>
<accession>A0A5C5VIK6</accession>